<name>A0ABR5K4S1_9BACI</name>
<evidence type="ECO:0008006" key="4">
    <source>
        <dbReference type="Google" id="ProtNLM"/>
    </source>
</evidence>
<gene>
    <name evidence="2" type="ORF">AEA09_12755</name>
</gene>
<protein>
    <recommendedName>
        <fullName evidence="4">Histidine kinase</fullName>
    </recommendedName>
</protein>
<accession>A0ABR5K4S1</accession>
<feature type="transmembrane region" description="Helical" evidence="1">
    <location>
        <begin position="20"/>
        <end position="40"/>
    </location>
</feature>
<reference evidence="3" key="1">
    <citation type="submission" date="2015-07" db="EMBL/GenBank/DDBJ databases">
        <title>Fjat-14205 dsm 2895.</title>
        <authorList>
            <person name="Liu B."/>
            <person name="Wang J."/>
            <person name="Zhu Y."/>
            <person name="Liu G."/>
            <person name="Chen Q."/>
            <person name="Chen Z."/>
            <person name="Lan J."/>
            <person name="Che J."/>
            <person name="Ge C."/>
            <person name="Shi H."/>
            <person name="Pan Z."/>
            <person name="Liu X."/>
        </authorList>
    </citation>
    <scope>NUCLEOTIDE SEQUENCE [LARGE SCALE GENOMIC DNA]</scope>
    <source>
        <strain evidence="3">DSM 25560</strain>
    </source>
</reference>
<organism evidence="2 3">
    <name type="scientific">Lysinibacillus contaminans</name>
    <dbReference type="NCBI Taxonomy" id="1293441"/>
    <lineage>
        <taxon>Bacteria</taxon>
        <taxon>Bacillati</taxon>
        <taxon>Bacillota</taxon>
        <taxon>Bacilli</taxon>
        <taxon>Bacillales</taxon>
        <taxon>Bacillaceae</taxon>
        <taxon>Lysinibacillus</taxon>
    </lineage>
</organism>
<keyword evidence="1" id="KW-0812">Transmembrane</keyword>
<sequence>MGENLTIEERESNLPWYLKRGWSTFFAFICAPVAQIILLFHLNNVGKQTRWTVFLVAIFGGLWLLNFVPAIHLQFSLRWYFSGLQHYFYL</sequence>
<dbReference type="EMBL" id="LGRV01000003">
    <property type="protein sequence ID" value="KOS69344.1"/>
    <property type="molecule type" value="Genomic_DNA"/>
</dbReference>
<evidence type="ECO:0000313" key="3">
    <source>
        <dbReference type="Proteomes" id="UP000050668"/>
    </source>
</evidence>
<keyword evidence="3" id="KW-1185">Reference proteome</keyword>
<keyword evidence="1" id="KW-1133">Transmembrane helix</keyword>
<dbReference type="Proteomes" id="UP000050668">
    <property type="component" value="Unassembled WGS sequence"/>
</dbReference>
<keyword evidence="1" id="KW-0472">Membrane</keyword>
<proteinExistence type="predicted"/>
<evidence type="ECO:0000313" key="2">
    <source>
        <dbReference type="EMBL" id="KOS69344.1"/>
    </source>
</evidence>
<evidence type="ECO:0000256" key="1">
    <source>
        <dbReference type="SAM" id="Phobius"/>
    </source>
</evidence>
<dbReference type="RefSeq" id="WP_053584209.1">
    <property type="nucleotide sequence ID" value="NZ_LGRV01000003.1"/>
</dbReference>
<comment type="caution">
    <text evidence="2">The sequence shown here is derived from an EMBL/GenBank/DDBJ whole genome shotgun (WGS) entry which is preliminary data.</text>
</comment>
<feature type="transmembrane region" description="Helical" evidence="1">
    <location>
        <begin position="52"/>
        <end position="75"/>
    </location>
</feature>